<organism evidence="1 2">
    <name type="scientific">Corchorus capsularis</name>
    <name type="common">Jute</name>
    <dbReference type="NCBI Taxonomy" id="210143"/>
    <lineage>
        <taxon>Eukaryota</taxon>
        <taxon>Viridiplantae</taxon>
        <taxon>Streptophyta</taxon>
        <taxon>Embryophyta</taxon>
        <taxon>Tracheophyta</taxon>
        <taxon>Spermatophyta</taxon>
        <taxon>Magnoliopsida</taxon>
        <taxon>eudicotyledons</taxon>
        <taxon>Gunneridae</taxon>
        <taxon>Pentapetalae</taxon>
        <taxon>rosids</taxon>
        <taxon>malvids</taxon>
        <taxon>Malvales</taxon>
        <taxon>Malvaceae</taxon>
        <taxon>Grewioideae</taxon>
        <taxon>Apeibeae</taxon>
        <taxon>Corchorus</taxon>
    </lineage>
</organism>
<evidence type="ECO:0000313" key="2">
    <source>
        <dbReference type="Proteomes" id="UP000188268"/>
    </source>
</evidence>
<dbReference type="Proteomes" id="UP000188268">
    <property type="component" value="Unassembled WGS sequence"/>
</dbReference>
<dbReference type="Gramene" id="OMO89368">
    <property type="protein sequence ID" value="OMO89368"/>
    <property type="gene ID" value="CCACVL1_07881"/>
</dbReference>
<dbReference type="OrthoDB" id="1721827at2759"/>
<accession>A0A1R3J3G6</accession>
<protein>
    <submittedName>
        <fullName evidence="1">Uncharacterized protein</fullName>
    </submittedName>
</protein>
<keyword evidence="2" id="KW-1185">Reference proteome</keyword>
<dbReference type="AlphaFoldDB" id="A0A1R3J3G6"/>
<evidence type="ECO:0000313" key="1">
    <source>
        <dbReference type="EMBL" id="OMO89368.1"/>
    </source>
</evidence>
<name>A0A1R3J3G6_COCAP</name>
<reference evidence="1 2" key="1">
    <citation type="submission" date="2013-09" db="EMBL/GenBank/DDBJ databases">
        <title>Corchorus capsularis genome sequencing.</title>
        <authorList>
            <person name="Alam M."/>
            <person name="Haque M.S."/>
            <person name="Islam M.S."/>
            <person name="Emdad E.M."/>
            <person name="Islam M.M."/>
            <person name="Ahmed B."/>
            <person name="Halim A."/>
            <person name="Hossen Q.M.M."/>
            <person name="Hossain M.Z."/>
            <person name="Ahmed R."/>
            <person name="Khan M.M."/>
            <person name="Islam R."/>
            <person name="Rashid M.M."/>
            <person name="Khan S.A."/>
            <person name="Rahman M.S."/>
            <person name="Alam M."/>
        </authorList>
    </citation>
    <scope>NUCLEOTIDE SEQUENCE [LARGE SCALE GENOMIC DNA]</scope>
    <source>
        <strain evidence="2">cv. CVL-1</strain>
        <tissue evidence="1">Whole seedling</tissue>
    </source>
</reference>
<proteinExistence type="predicted"/>
<sequence>MVPLQPSCRLHHLNYSFMKHVRRKYCNGASFTGDDEMGFGVNLILQTYNKACWILQILSFLYMGRLLEGSGMGIITYTVTLSRIVAVLIPSFSNKTWTLYWPLLFASSVHLDGSGGEDVDKLAVNELFEVALNESKNSPLILFVKDIEKSVGGNTNYHPGGLSSTKFGANQMALPDLAFPNNEIDIDMDIDLLEEPITITHGSASRAECQQVSEPRVNGTQILLEESLNVVNRLRQLRAPVRDLMATLDPDNTAQSLNDD</sequence>
<dbReference type="EMBL" id="AWWV01008735">
    <property type="protein sequence ID" value="OMO89368.1"/>
    <property type="molecule type" value="Genomic_DNA"/>
</dbReference>
<gene>
    <name evidence="1" type="ORF">CCACVL1_07881</name>
</gene>
<comment type="caution">
    <text evidence="1">The sequence shown here is derived from an EMBL/GenBank/DDBJ whole genome shotgun (WGS) entry which is preliminary data.</text>
</comment>
<dbReference type="STRING" id="210143.A0A1R3J3G6"/>